<dbReference type="Proteomes" id="UP000039046">
    <property type="component" value="Unassembled WGS sequence"/>
</dbReference>
<evidence type="ECO:0000313" key="3">
    <source>
        <dbReference type="Proteomes" id="UP000039046"/>
    </source>
</evidence>
<gene>
    <name evidence="2" type="ORF">VHEMI07122</name>
</gene>
<dbReference type="AlphaFoldDB" id="A0A0A1TMB3"/>
<organism evidence="2 3">
    <name type="scientific">[Torrubiella] hemipterigena</name>
    <dbReference type="NCBI Taxonomy" id="1531966"/>
    <lineage>
        <taxon>Eukaryota</taxon>
        <taxon>Fungi</taxon>
        <taxon>Dikarya</taxon>
        <taxon>Ascomycota</taxon>
        <taxon>Pezizomycotina</taxon>
        <taxon>Sordariomycetes</taxon>
        <taxon>Hypocreomycetidae</taxon>
        <taxon>Hypocreales</taxon>
        <taxon>Clavicipitaceae</taxon>
        <taxon>Clavicipitaceae incertae sedis</taxon>
        <taxon>'Torrubiella' clade</taxon>
    </lineage>
</organism>
<feature type="region of interest" description="Disordered" evidence="1">
    <location>
        <begin position="1"/>
        <end position="50"/>
    </location>
</feature>
<name>A0A0A1TMB3_9HYPO</name>
<proteinExistence type="predicted"/>
<feature type="compositionally biased region" description="Polar residues" evidence="1">
    <location>
        <begin position="1"/>
        <end position="19"/>
    </location>
</feature>
<sequence>MTSISRNTDIDKSPSNTSPLPEEHKDTSVVAPTSSADKLGPPNQPVPRVRPRTVIDEYNDKVRAYREIDLPDEWAPVDIVRAYVMAVLHMFYAVPRDEADAVAERWEGKRGTHFRALKSEEEFA</sequence>
<protein>
    <submittedName>
        <fullName evidence="2">Uncharacterized protein</fullName>
    </submittedName>
</protein>
<keyword evidence="3" id="KW-1185">Reference proteome</keyword>
<evidence type="ECO:0000313" key="2">
    <source>
        <dbReference type="EMBL" id="CEJ91407.1"/>
    </source>
</evidence>
<evidence type="ECO:0000256" key="1">
    <source>
        <dbReference type="SAM" id="MobiDB-lite"/>
    </source>
</evidence>
<reference evidence="2 3" key="1">
    <citation type="journal article" date="2015" name="Genome Announc.">
        <title>Draft Genome Sequence and Gene Annotation of the Entomopathogenic Fungus Verticillium hemipterigenum.</title>
        <authorList>
            <person name="Horn F."/>
            <person name="Habel A."/>
            <person name="Scharf D.H."/>
            <person name="Dworschak J."/>
            <person name="Brakhage A.A."/>
            <person name="Guthke R."/>
            <person name="Hertweck C."/>
            <person name="Linde J."/>
        </authorList>
    </citation>
    <scope>NUCLEOTIDE SEQUENCE [LARGE SCALE GENOMIC DNA]</scope>
</reference>
<dbReference type="HOGENOM" id="CLU_2005502_0_0_1"/>
<accession>A0A0A1TMB3</accession>
<dbReference type="EMBL" id="CDHN01000003">
    <property type="protein sequence ID" value="CEJ91407.1"/>
    <property type="molecule type" value="Genomic_DNA"/>
</dbReference>